<keyword evidence="8" id="KW-0998">Cell outer membrane</keyword>
<dbReference type="KEGG" id="rbd:ALSL_2245"/>
<comment type="subcellular location">
    <subcellularLocation>
        <location evidence="1">Cell outer membrane</location>
        <topology evidence="1">Multi-pass membrane protein</topology>
    </subcellularLocation>
</comment>
<evidence type="ECO:0000259" key="11">
    <source>
        <dbReference type="Pfam" id="PF13954"/>
    </source>
</evidence>
<accession>A0A2Z6E824</accession>
<evidence type="ECO:0000256" key="2">
    <source>
        <dbReference type="ARBA" id="ARBA00008064"/>
    </source>
</evidence>
<dbReference type="Gene3D" id="3.10.20.410">
    <property type="match status" value="1"/>
</dbReference>
<evidence type="ECO:0000256" key="9">
    <source>
        <dbReference type="SAM" id="SignalP"/>
    </source>
</evidence>
<keyword evidence="13" id="KW-1185">Reference proteome</keyword>
<keyword evidence="5" id="KW-0812">Transmembrane</keyword>
<dbReference type="GO" id="GO:0009297">
    <property type="term" value="P:pilus assembly"/>
    <property type="evidence" value="ECO:0007669"/>
    <property type="project" value="InterPro"/>
</dbReference>
<keyword evidence="4" id="KW-1134">Transmembrane beta strand</keyword>
<dbReference type="InterPro" id="IPR037224">
    <property type="entry name" value="PapC_N_sf"/>
</dbReference>
<proteinExistence type="inferred from homology"/>
<reference evidence="13" key="1">
    <citation type="submission" date="2018-04" db="EMBL/GenBank/DDBJ databases">
        <authorList>
            <person name="Watanabe M."/>
            <person name="Kojima H."/>
        </authorList>
    </citation>
    <scope>NUCLEOTIDE SEQUENCE [LARGE SCALE GENOMIC DNA]</scope>
    <source>
        <strain evidence="13">Dysh456</strain>
    </source>
</reference>
<evidence type="ECO:0000256" key="3">
    <source>
        <dbReference type="ARBA" id="ARBA00022448"/>
    </source>
</evidence>
<dbReference type="InterPro" id="IPR000015">
    <property type="entry name" value="Fimb_usher"/>
</dbReference>
<comment type="similarity">
    <text evidence="2">Belongs to the fimbrial export usher family.</text>
</comment>
<dbReference type="Gene3D" id="2.60.40.3110">
    <property type="match status" value="1"/>
</dbReference>
<dbReference type="InterPro" id="IPR025949">
    <property type="entry name" value="PapC-like_C"/>
</dbReference>
<dbReference type="Gene3D" id="2.60.40.2610">
    <property type="entry name" value="Outer membrane usher protein FimD, plug domain"/>
    <property type="match status" value="1"/>
</dbReference>
<evidence type="ECO:0000256" key="5">
    <source>
        <dbReference type="ARBA" id="ARBA00022692"/>
    </source>
</evidence>
<feature type="signal peptide" evidence="9">
    <location>
        <begin position="1"/>
        <end position="37"/>
    </location>
</feature>
<evidence type="ECO:0000256" key="6">
    <source>
        <dbReference type="ARBA" id="ARBA00022729"/>
    </source>
</evidence>
<dbReference type="Pfam" id="PF00577">
    <property type="entry name" value="Usher"/>
    <property type="match status" value="1"/>
</dbReference>
<feature type="domain" description="PapC N-terminal" evidence="11">
    <location>
        <begin position="50"/>
        <end position="196"/>
    </location>
</feature>
<keyword evidence="7" id="KW-0472">Membrane</keyword>
<feature type="domain" description="PapC-like C-terminal" evidence="10">
    <location>
        <begin position="813"/>
        <end position="878"/>
    </location>
</feature>
<evidence type="ECO:0000259" key="10">
    <source>
        <dbReference type="Pfam" id="PF13953"/>
    </source>
</evidence>
<reference evidence="13" key="2">
    <citation type="submission" date="2018-06" db="EMBL/GenBank/DDBJ databases">
        <title>Genome sequence of Rhodanobacteraceae bacterium strain Dysh456.</title>
        <authorList>
            <person name="Fukui M."/>
        </authorList>
    </citation>
    <scope>NUCLEOTIDE SEQUENCE [LARGE SCALE GENOMIC DNA]</scope>
    <source>
        <strain evidence="13">Dysh456</strain>
    </source>
</reference>
<evidence type="ECO:0000256" key="8">
    <source>
        <dbReference type="ARBA" id="ARBA00023237"/>
    </source>
</evidence>
<dbReference type="Pfam" id="PF13953">
    <property type="entry name" value="PapC_C"/>
    <property type="match status" value="1"/>
</dbReference>
<feature type="chain" id="PRO_5016340983" evidence="9">
    <location>
        <begin position="38"/>
        <end position="905"/>
    </location>
</feature>
<dbReference type="Gene3D" id="2.60.40.2070">
    <property type="match status" value="1"/>
</dbReference>
<keyword evidence="3" id="KW-0813">Transport</keyword>
<dbReference type="PANTHER" id="PTHR30451:SF20">
    <property type="entry name" value="FIMBRIAE USHER"/>
    <property type="match status" value="1"/>
</dbReference>
<name>A0A2Z6E824_9GAMM</name>
<protein>
    <submittedName>
        <fullName evidence="12">Outer membrane usher protein</fullName>
    </submittedName>
</protein>
<dbReference type="InterPro" id="IPR042186">
    <property type="entry name" value="FimD_plug_dom"/>
</dbReference>
<dbReference type="Proteomes" id="UP000270530">
    <property type="component" value="Chromosome"/>
</dbReference>
<dbReference type="OrthoDB" id="6554712at2"/>
<dbReference type="EMBL" id="AP018560">
    <property type="protein sequence ID" value="BBD80871.1"/>
    <property type="molecule type" value="Genomic_DNA"/>
</dbReference>
<evidence type="ECO:0000256" key="4">
    <source>
        <dbReference type="ARBA" id="ARBA00022452"/>
    </source>
</evidence>
<evidence type="ECO:0000256" key="1">
    <source>
        <dbReference type="ARBA" id="ARBA00004571"/>
    </source>
</evidence>
<sequence>MSATRSGRRRKSSSTLPRRLLHGLAVAGAVAAPAVQAADKVDDSATEVSFDRSMLPGAGQGTTDLSRFERGNMVLPGLYRLDVFLNGNWVGRGDVRFAAPTPEASAQPCMDATLLAQIGWAERKWPADIQARLADPKACVAIDELVPGASASFDQPNLRLDVSVPQALLGGHARGYVSPEHWDRGVNAALLNYDINDYRSHSGGVTQNALFASLNAGLNLGDWHLRHDSTFLRQTGAGPTRQHWQNVDTYVRRDLSSLRAQITLGDAYTGGDLFDSVSIRGAQLATDDRMLPDSLRGYAPVVRGVAETNARVTIRQNGIVLYETTVAPGPFSIGDLYPTGYGGDLDVTVTEADGRIRTFAVPYASVPQLLRPGISRFAVVAGELHDTAIHSHPAIAQGTLQRGFTNLWTGYVGAVALDGYAAVELGSAFNTRMGAWAVDLTEARTRIPGQGSDQGQSLRVSFSKILPATNTSLSIATYRYSTSGYLGLRDALTARDLARGYSQRLDPNLPGFTVPGSVLTPAQQAALQGASDNFRLYTNRLDRQRSRFDLSLSQPLGTRGGSLYVTGSAIDYWNRRGTDVQFQAGYNNHFGRLNYSLSVARTRSVFGQKSTQAFLSFTLPLGSGIHAPTLGGNYTHESDGHALAQATLNGTLGEDNALSYGVTASHDNGSGTGGGSDNAGSVYVGYRSPIAQFNASAGGGSGYSQASLAVSGTVVAHPGGVTFGLPAGDTIGLVQAEHGQGARVLNSPGTQVDRHGYALVPYLNPYQSNVVQLDPKGLPLDIGLDATSMQTAPHAGAVVMLKFPTSYGRTVILKLRRSDGAPLPFGADVLDEQDRPVGVIGQGGRALARLNHPGGRLKVRWTSDSASPMQCGFAYRLTPVEHREARAIETLDTECVMETAPGKAL</sequence>
<dbReference type="SUPFAM" id="SSF141729">
    <property type="entry name" value="FimD N-terminal domain-like"/>
    <property type="match status" value="1"/>
</dbReference>
<evidence type="ECO:0000313" key="13">
    <source>
        <dbReference type="Proteomes" id="UP000270530"/>
    </source>
</evidence>
<evidence type="ECO:0000313" key="12">
    <source>
        <dbReference type="EMBL" id="BBD80871.1"/>
    </source>
</evidence>
<evidence type="ECO:0000256" key="7">
    <source>
        <dbReference type="ARBA" id="ARBA00023136"/>
    </source>
</evidence>
<dbReference type="PANTHER" id="PTHR30451">
    <property type="entry name" value="OUTER MEMBRANE USHER PROTEIN"/>
    <property type="match status" value="1"/>
</dbReference>
<dbReference type="Pfam" id="PF13954">
    <property type="entry name" value="PapC_N"/>
    <property type="match status" value="1"/>
</dbReference>
<dbReference type="RefSeq" id="WP_126539186.1">
    <property type="nucleotide sequence ID" value="NZ_AP018560.1"/>
</dbReference>
<dbReference type="GO" id="GO:0009279">
    <property type="term" value="C:cell outer membrane"/>
    <property type="evidence" value="ECO:0007669"/>
    <property type="project" value="UniProtKB-SubCell"/>
</dbReference>
<organism evidence="12 13">
    <name type="scientific">Aerosticca soli</name>
    <dbReference type="NCBI Taxonomy" id="2010829"/>
    <lineage>
        <taxon>Bacteria</taxon>
        <taxon>Pseudomonadati</taxon>
        <taxon>Pseudomonadota</taxon>
        <taxon>Gammaproteobacteria</taxon>
        <taxon>Lysobacterales</taxon>
        <taxon>Rhodanobacteraceae</taxon>
        <taxon>Aerosticca</taxon>
    </lineage>
</organism>
<gene>
    <name evidence="12" type="ORF">ALSL_2245</name>
</gene>
<dbReference type="GO" id="GO:0015473">
    <property type="term" value="F:fimbrial usher porin activity"/>
    <property type="evidence" value="ECO:0007669"/>
    <property type="project" value="InterPro"/>
</dbReference>
<dbReference type="InterPro" id="IPR025885">
    <property type="entry name" value="PapC_N"/>
</dbReference>
<keyword evidence="6 9" id="KW-0732">Signal</keyword>
<dbReference type="InterPro" id="IPR043142">
    <property type="entry name" value="PapC-like_C_sf"/>
</dbReference>
<dbReference type="FunFam" id="2.60.40.3110:FF:000001">
    <property type="entry name" value="Putative fimbrial outer membrane usher"/>
    <property type="match status" value="1"/>
</dbReference>
<dbReference type="AlphaFoldDB" id="A0A2Z6E824"/>